<organism evidence="1 2">
    <name type="scientific">Oerskovia jenensis</name>
    <dbReference type="NCBI Taxonomy" id="162169"/>
    <lineage>
        <taxon>Bacteria</taxon>
        <taxon>Bacillati</taxon>
        <taxon>Actinomycetota</taxon>
        <taxon>Actinomycetes</taxon>
        <taxon>Micrococcales</taxon>
        <taxon>Cellulomonadaceae</taxon>
        <taxon>Oerskovia</taxon>
    </lineage>
</organism>
<reference evidence="1 2" key="1">
    <citation type="submission" date="2021-01" db="EMBL/GenBank/DDBJ databases">
        <title>Sequencing the genomes of 1000 actinobacteria strains.</title>
        <authorList>
            <person name="Klenk H.-P."/>
        </authorList>
    </citation>
    <scope>NUCLEOTIDE SEQUENCE [LARGE SCALE GENOMIC DNA]</scope>
    <source>
        <strain evidence="1 2">DSM 46000</strain>
    </source>
</reference>
<sequence length="110" mass="11290">MNSMLRAALGALVHVLAPGAETSGDRAGSAAGTAGLTAIADRTFAEQQHVAPAWEHGHVPMSVDLFGALGRILDARDTPETPSAEQLSRIGRIGDDYSALSGRAPGQDKG</sequence>
<gene>
    <name evidence="1" type="ORF">JOD49_003244</name>
</gene>
<name>A0ABS2LIR8_9CELL</name>
<dbReference type="EMBL" id="JAFBBO010000001">
    <property type="protein sequence ID" value="MBM7480324.1"/>
    <property type="molecule type" value="Genomic_DNA"/>
</dbReference>
<proteinExistence type="predicted"/>
<evidence type="ECO:0000313" key="2">
    <source>
        <dbReference type="Proteomes" id="UP000698059"/>
    </source>
</evidence>
<dbReference type="RefSeq" id="WP_205308116.1">
    <property type="nucleotide sequence ID" value="NZ_BAAAVF010000003.1"/>
</dbReference>
<comment type="caution">
    <text evidence="1">The sequence shown here is derived from an EMBL/GenBank/DDBJ whole genome shotgun (WGS) entry which is preliminary data.</text>
</comment>
<accession>A0ABS2LIR8</accession>
<keyword evidence="2" id="KW-1185">Reference proteome</keyword>
<protein>
    <submittedName>
        <fullName evidence="1">Uncharacterized protein</fullName>
    </submittedName>
</protein>
<dbReference type="Proteomes" id="UP000698059">
    <property type="component" value="Unassembled WGS sequence"/>
</dbReference>
<evidence type="ECO:0000313" key="1">
    <source>
        <dbReference type="EMBL" id="MBM7480324.1"/>
    </source>
</evidence>